<dbReference type="PATRIC" id="fig|1156395.6.peg.1994"/>
<sequence length="52" mass="5866">MPDAKTIWLFREQLKEAGVLLDLLPNVGKRTQRLAGQESMGKHILGTKTMFP</sequence>
<proteinExistence type="predicted"/>
<evidence type="ECO:0000313" key="1">
    <source>
        <dbReference type="EMBL" id="OCC14665.1"/>
    </source>
</evidence>
<dbReference type="Proteomes" id="UP000093080">
    <property type="component" value="Unassembled WGS sequence"/>
</dbReference>
<protein>
    <submittedName>
        <fullName evidence="1">Uncharacterized protein</fullName>
    </submittedName>
</protein>
<evidence type="ECO:0000313" key="2">
    <source>
        <dbReference type="Proteomes" id="UP000093080"/>
    </source>
</evidence>
<dbReference type="AlphaFoldDB" id="A0A1B9F4C1"/>
<reference evidence="1 2" key="1">
    <citation type="submission" date="2016-06" db="EMBL/GenBank/DDBJ databases">
        <title>Respiratory ammonification of nitrate coupled to the oxidation of elemental sulfur in deep-sea autotrophic thermophilic bacteria.</title>
        <authorList>
            <person name="Slobodkina G.B."/>
            <person name="Mardanov A.V."/>
            <person name="Ravin N.V."/>
            <person name="Frolova A.A."/>
            <person name="Viryasiv M.B."/>
            <person name="Chernyh N.A."/>
            <person name="Bonch-Osmolovskaya E.A."/>
            <person name="Slobodkin A.I."/>
        </authorList>
    </citation>
    <scope>NUCLEOTIDE SEQUENCE [LARGE SCALE GENOMIC DNA]</scope>
    <source>
        <strain evidence="1 2">S69</strain>
    </source>
</reference>
<dbReference type="STRING" id="1156395.DBT_1980"/>
<name>A0A1B9F4C1_9BACT</name>
<accession>A0A1B9F4C1</accession>
<gene>
    <name evidence="1" type="ORF">DBT_1980</name>
</gene>
<dbReference type="EMBL" id="MAGO01000010">
    <property type="protein sequence ID" value="OCC14665.1"/>
    <property type="molecule type" value="Genomic_DNA"/>
</dbReference>
<keyword evidence="2" id="KW-1185">Reference proteome</keyword>
<organism evidence="1 2">
    <name type="scientific">Dissulfuribacter thermophilus</name>
    <dbReference type="NCBI Taxonomy" id="1156395"/>
    <lineage>
        <taxon>Bacteria</taxon>
        <taxon>Pseudomonadati</taxon>
        <taxon>Thermodesulfobacteriota</taxon>
        <taxon>Dissulfuribacteria</taxon>
        <taxon>Dissulfuribacterales</taxon>
        <taxon>Dissulfuribacteraceae</taxon>
        <taxon>Dissulfuribacter</taxon>
    </lineage>
</organism>
<comment type="caution">
    <text evidence="1">The sequence shown here is derived from an EMBL/GenBank/DDBJ whole genome shotgun (WGS) entry which is preliminary data.</text>
</comment>